<protein>
    <recommendedName>
        <fullName evidence="7">ABC transporter domain-containing protein</fullName>
    </recommendedName>
</protein>
<dbReference type="Gene3D" id="3.40.50.300">
    <property type="entry name" value="P-loop containing nucleotide triphosphate hydrolases"/>
    <property type="match status" value="1"/>
</dbReference>
<keyword evidence="4" id="KW-0067">ATP-binding</keyword>
<organism evidence="8">
    <name type="scientific">hydrothermal vent metagenome</name>
    <dbReference type="NCBI Taxonomy" id="652676"/>
    <lineage>
        <taxon>unclassified sequences</taxon>
        <taxon>metagenomes</taxon>
        <taxon>ecological metagenomes</taxon>
    </lineage>
</organism>
<dbReference type="PANTHER" id="PTHR43499">
    <property type="entry name" value="ABC TRANSPORTER I FAMILY MEMBER 1"/>
    <property type="match status" value="1"/>
</dbReference>
<dbReference type="SUPFAM" id="SSF52540">
    <property type="entry name" value="P-loop containing nucleoside triphosphate hydrolases"/>
    <property type="match status" value="1"/>
</dbReference>
<gene>
    <name evidence="8" type="ORF">MNBD_GAMMA21-2819</name>
</gene>
<evidence type="ECO:0000256" key="5">
    <source>
        <dbReference type="ARBA" id="ARBA00022967"/>
    </source>
</evidence>
<dbReference type="PROSITE" id="PS50893">
    <property type="entry name" value="ABC_TRANSPORTER_2"/>
    <property type="match status" value="1"/>
</dbReference>
<dbReference type="Pfam" id="PF00005">
    <property type="entry name" value="ABC_tran"/>
    <property type="match status" value="1"/>
</dbReference>
<accession>A0A3B0ZEQ2</accession>
<keyword evidence="3" id="KW-0201">Cytochrome c-type biogenesis</keyword>
<evidence type="ECO:0000256" key="2">
    <source>
        <dbReference type="ARBA" id="ARBA00022741"/>
    </source>
</evidence>
<dbReference type="InterPro" id="IPR005895">
    <property type="entry name" value="ABC_transptr_haem_export_CcmA"/>
</dbReference>
<keyword evidence="5" id="KW-1278">Translocase</keyword>
<feature type="domain" description="ABC transporter" evidence="7">
    <location>
        <begin position="14"/>
        <end position="219"/>
    </location>
</feature>
<dbReference type="InterPro" id="IPR017871">
    <property type="entry name" value="ABC_transporter-like_CS"/>
</dbReference>
<name>A0A3B0ZEQ2_9ZZZZ</name>
<evidence type="ECO:0000313" key="8">
    <source>
        <dbReference type="EMBL" id="VAW91895.1"/>
    </source>
</evidence>
<dbReference type="GO" id="GO:0017004">
    <property type="term" value="P:cytochrome complex assembly"/>
    <property type="evidence" value="ECO:0007669"/>
    <property type="project" value="UniProtKB-KW"/>
</dbReference>
<dbReference type="PROSITE" id="PS00211">
    <property type="entry name" value="ABC_TRANSPORTER_1"/>
    <property type="match status" value="1"/>
</dbReference>
<evidence type="ECO:0000259" key="7">
    <source>
        <dbReference type="PROSITE" id="PS50893"/>
    </source>
</evidence>
<sequence>MARDTPLYPNAARLSAHKLCAEKQDRWLFENLSFQLEPGEMLHLKGANGSGKTTLLRILCGLTTADQGEVSWGDRSIKQRRDEYHTQLSYVGHSDGIKQDLSVSENLKIAAVLARGKQQKPKPVDLDQTLNTMGLSRKKHTFAHDLSAGQRRRLALARCLLNDTSIWVLDEPLTALDKDGVSIVETMISEHLDRNGMAIVTSHQDLNINKDRCRDLSLS</sequence>
<dbReference type="PANTHER" id="PTHR43499:SF1">
    <property type="entry name" value="ABC TRANSPORTER I FAMILY MEMBER 1"/>
    <property type="match status" value="1"/>
</dbReference>
<dbReference type="GO" id="GO:0022857">
    <property type="term" value="F:transmembrane transporter activity"/>
    <property type="evidence" value="ECO:0007669"/>
    <property type="project" value="InterPro"/>
</dbReference>
<dbReference type="InterPro" id="IPR003593">
    <property type="entry name" value="AAA+_ATPase"/>
</dbReference>
<reference evidence="8" key="1">
    <citation type="submission" date="2018-06" db="EMBL/GenBank/DDBJ databases">
        <authorList>
            <person name="Zhirakovskaya E."/>
        </authorList>
    </citation>
    <scope>NUCLEOTIDE SEQUENCE</scope>
</reference>
<evidence type="ECO:0000256" key="4">
    <source>
        <dbReference type="ARBA" id="ARBA00022840"/>
    </source>
</evidence>
<dbReference type="SMART" id="SM00382">
    <property type="entry name" value="AAA"/>
    <property type="match status" value="1"/>
</dbReference>
<dbReference type="NCBIfam" id="TIGR01189">
    <property type="entry name" value="ccmA"/>
    <property type="match status" value="1"/>
</dbReference>
<dbReference type="GO" id="GO:0016887">
    <property type="term" value="F:ATP hydrolysis activity"/>
    <property type="evidence" value="ECO:0007669"/>
    <property type="project" value="InterPro"/>
</dbReference>
<keyword evidence="2" id="KW-0547">Nucleotide-binding</keyword>
<dbReference type="InterPro" id="IPR003439">
    <property type="entry name" value="ABC_transporter-like_ATP-bd"/>
</dbReference>
<keyword evidence="6" id="KW-0472">Membrane</keyword>
<dbReference type="GO" id="GO:0005524">
    <property type="term" value="F:ATP binding"/>
    <property type="evidence" value="ECO:0007669"/>
    <property type="project" value="UniProtKB-KW"/>
</dbReference>
<dbReference type="InterPro" id="IPR027417">
    <property type="entry name" value="P-loop_NTPase"/>
</dbReference>
<keyword evidence="1" id="KW-0813">Transport</keyword>
<dbReference type="NCBIfam" id="NF010061">
    <property type="entry name" value="PRK13538.1"/>
    <property type="match status" value="1"/>
</dbReference>
<dbReference type="EMBL" id="UOFR01000013">
    <property type="protein sequence ID" value="VAW91895.1"/>
    <property type="molecule type" value="Genomic_DNA"/>
</dbReference>
<proteinExistence type="predicted"/>
<dbReference type="AlphaFoldDB" id="A0A3B0ZEQ2"/>
<evidence type="ECO:0000256" key="6">
    <source>
        <dbReference type="ARBA" id="ARBA00023136"/>
    </source>
</evidence>
<evidence type="ECO:0000256" key="1">
    <source>
        <dbReference type="ARBA" id="ARBA00022448"/>
    </source>
</evidence>
<evidence type="ECO:0000256" key="3">
    <source>
        <dbReference type="ARBA" id="ARBA00022748"/>
    </source>
</evidence>